<reference evidence="6 7" key="1">
    <citation type="submission" date="2024-04" db="EMBL/GenBank/DDBJ databases">
        <title>The reference genome of an endangered Asteraceae, Deinandra increscens subsp. villosa, native to the Central Coast of California.</title>
        <authorList>
            <person name="Guilliams M."/>
            <person name="Hasenstab-Lehman K."/>
            <person name="Meyer R."/>
            <person name="Mcevoy S."/>
        </authorList>
    </citation>
    <scope>NUCLEOTIDE SEQUENCE [LARGE SCALE GENOMIC DNA]</scope>
    <source>
        <tissue evidence="6">Leaf</tissue>
    </source>
</reference>
<dbReference type="PANTHER" id="PTHR11467:SF160">
    <property type="entry name" value="HISTONE H5, AT HOOK, DNA-BINDING, WINGED HELIX-LIKE DNA-BINDING DOMAIN SUPERFAMILY"/>
    <property type="match status" value="1"/>
</dbReference>
<dbReference type="FunFam" id="1.10.10.10:FF:000637">
    <property type="entry name" value="Histone H1.2"/>
    <property type="match status" value="1"/>
</dbReference>
<dbReference type="InterPro" id="IPR005818">
    <property type="entry name" value="Histone_H1/H5_H15"/>
</dbReference>
<evidence type="ECO:0000313" key="6">
    <source>
        <dbReference type="EMBL" id="KAK9062773.1"/>
    </source>
</evidence>
<accession>A0AAP0GTI8</accession>
<keyword evidence="2" id="KW-0238">DNA-binding</keyword>
<dbReference type="AlphaFoldDB" id="A0AAP0GTI8"/>
<feature type="region of interest" description="Disordered" evidence="4">
    <location>
        <begin position="236"/>
        <end position="317"/>
    </location>
</feature>
<dbReference type="CDD" id="cd00073">
    <property type="entry name" value="H15"/>
    <property type="match status" value="1"/>
</dbReference>
<organism evidence="6 7">
    <name type="scientific">Deinandra increscens subsp. villosa</name>
    <dbReference type="NCBI Taxonomy" id="3103831"/>
    <lineage>
        <taxon>Eukaryota</taxon>
        <taxon>Viridiplantae</taxon>
        <taxon>Streptophyta</taxon>
        <taxon>Embryophyta</taxon>
        <taxon>Tracheophyta</taxon>
        <taxon>Spermatophyta</taxon>
        <taxon>Magnoliopsida</taxon>
        <taxon>eudicotyledons</taxon>
        <taxon>Gunneridae</taxon>
        <taxon>Pentapetalae</taxon>
        <taxon>asterids</taxon>
        <taxon>campanulids</taxon>
        <taxon>Asterales</taxon>
        <taxon>Asteraceae</taxon>
        <taxon>Asteroideae</taxon>
        <taxon>Heliantheae alliance</taxon>
        <taxon>Madieae</taxon>
        <taxon>Madiinae</taxon>
        <taxon>Deinandra</taxon>
    </lineage>
</organism>
<dbReference type="Proteomes" id="UP001408789">
    <property type="component" value="Unassembled WGS sequence"/>
</dbReference>
<dbReference type="InterPro" id="IPR036390">
    <property type="entry name" value="WH_DNA-bd_sf"/>
</dbReference>
<dbReference type="GO" id="GO:0006334">
    <property type="term" value="P:nucleosome assembly"/>
    <property type="evidence" value="ECO:0007669"/>
    <property type="project" value="InterPro"/>
</dbReference>
<dbReference type="InterPro" id="IPR017956">
    <property type="entry name" value="AT_hook_DNA-bd_motif"/>
</dbReference>
<dbReference type="GO" id="GO:0045910">
    <property type="term" value="P:negative regulation of DNA recombination"/>
    <property type="evidence" value="ECO:0007669"/>
    <property type="project" value="TreeGrafter"/>
</dbReference>
<keyword evidence="7" id="KW-1185">Reference proteome</keyword>
<dbReference type="SMART" id="SM00384">
    <property type="entry name" value="AT_hook"/>
    <property type="match status" value="5"/>
</dbReference>
<dbReference type="EMBL" id="JBCNJP010000019">
    <property type="protein sequence ID" value="KAK9062773.1"/>
    <property type="molecule type" value="Genomic_DNA"/>
</dbReference>
<gene>
    <name evidence="6" type="ORF">SSX86_019963</name>
</gene>
<dbReference type="PRINTS" id="PR00929">
    <property type="entry name" value="ATHOOK"/>
</dbReference>
<dbReference type="PROSITE" id="PS51504">
    <property type="entry name" value="H15"/>
    <property type="match status" value="1"/>
</dbReference>
<evidence type="ECO:0000256" key="2">
    <source>
        <dbReference type="ARBA" id="ARBA00023125"/>
    </source>
</evidence>
<dbReference type="InterPro" id="IPR036388">
    <property type="entry name" value="WH-like_DNA-bd_sf"/>
</dbReference>
<feature type="region of interest" description="Disordered" evidence="4">
    <location>
        <begin position="1"/>
        <end position="29"/>
    </location>
</feature>
<evidence type="ECO:0000256" key="4">
    <source>
        <dbReference type="SAM" id="MobiDB-lite"/>
    </source>
</evidence>
<protein>
    <recommendedName>
        <fullName evidence="5">H15 domain-containing protein</fullName>
    </recommendedName>
</protein>
<dbReference type="GO" id="GO:0030261">
    <property type="term" value="P:chromosome condensation"/>
    <property type="evidence" value="ECO:0007669"/>
    <property type="project" value="TreeGrafter"/>
</dbReference>
<evidence type="ECO:0000256" key="3">
    <source>
        <dbReference type="ARBA" id="ARBA00023242"/>
    </source>
</evidence>
<comment type="caution">
    <text evidence="6">The sequence shown here is derived from an EMBL/GenBank/DDBJ whole genome shotgun (WGS) entry which is preliminary data.</text>
</comment>
<dbReference type="Pfam" id="PF00538">
    <property type="entry name" value="Linker_histone"/>
    <property type="match status" value="1"/>
</dbReference>
<sequence length="465" mass="49112">MDPITDLPPMTTSAVDHFTSPSPPVTSNHAHPPYAEMITAAITALKDKDGSSRQAISKYIEKEFANLPPTHSTLLTHHLKRLKNLGQLVMNKHSYMLPLPLPNRSGQFQLPGSGGYQPGLDFSEENVANVPSEGVGFENLASGSLKRRGRPPKLKPVPGLGLGVQNQMPNVQAYNNAADVSSYQPQFQYQGGQDVGDNYGSGSDFQGNSAGGSEPLFASLGLGDDGVVVPPPMEAENTNTNMNMNTNTNTPVVVKRGRGRPPKSAGASGGGQVQALVAGSGSDGGGGEIQGVEERQVRKANGVRVKRGRGRPKRVGFGAVTVPLSGNLLRPRGRPKRVVRPKVAVNGGTSEGVLGSRRRGRPARLSRNVITDASGKPYGSLSTSGPGTAVLVTDPQQLVVYRELESKYKHLQSKVKQVASVVKPCIDPDYGNNALGALQELEDLAAEVNAPQHGQTSELALSSHI</sequence>
<dbReference type="SUPFAM" id="SSF46785">
    <property type="entry name" value="Winged helix' DNA-binding domain"/>
    <property type="match status" value="1"/>
</dbReference>
<dbReference type="PANTHER" id="PTHR11467">
    <property type="entry name" value="HISTONE H1"/>
    <property type="match status" value="1"/>
</dbReference>
<evidence type="ECO:0000256" key="1">
    <source>
        <dbReference type="ARBA" id="ARBA00004123"/>
    </source>
</evidence>
<evidence type="ECO:0000313" key="7">
    <source>
        <dbReference type="Proteomes" id="UP001408789"/>
    </source>
</evidence>
<feature type="compositionally biased region" description="Low complexity" evidence="4">
    <location>
        <begin position="237"/>
        <end position="250"/>
    </location>
</feature>
<dbReference type="GO" id="GO:0005730">
    <property type="term" value="C:nucleolus"/>
    <property type="evidence" value="ECO:0007669"/>
    <property type="project" value="TreeGrafter"/>
</dbReference>
<dbReference type="GO" id="GO:0031492">
    <property type="term" value="F:nucleosomal DNA binding"/>
    <property type="evidence" value="ECO:0007669"/>
    <property type="project" value="TreeGrafter"/>
</dbReference>
<feature type="compositionally biased region" description="Basic residues" evidence="4">
    <location>
        <begin position="304"/>
        <end position="314"/>
    </location>
</feature>
<comment type="subcellular location">
    <subcellularLocation>
        <location evidence="1">Nucleus</location>
    </subcellularLocation>
</comment>
<dbReference type="Gene3D" id="1.10.10.10">
    <property type="entry name" value="Winged helix-like DNA-binding domain superfamily/Winged helix DNA-binding domain"/>
    <property type="match status" value="1"/>
</dbReference>
<keyword evidence="3" id="KW-0539">Nucleus</keyword>
<name>A0AAP0GTI8_9ASTR</name>
<dbReference type="GO" id="GO:0003690">
    <property type="term" value="F:double-stranded DNA binding"/>
    <property type="evidence" value="ECO:0007669"/>
    <property type="project" value="TreeGrafter"/>
</dbReference>
<dbReference type="SMART" id="SM00526">
    <property type="entry name" value="H15"/>
    <property type="match status" value="1"/>
</dbReference>
<dbReference type="GO" id="GO:0000786">
    <property type="term" value="C:nucleosome"/>
    <property type="evidence" value="ECO:0007669"/>
    <property type="project" value="InterPro"/>
</dbReference>
<proteinExistence type="predicted"/>
<feature type="domain" description="H15" evidence="5">
    <location>
        <begin position="30"/>
        <end position="99"/>
    </location>
</feature>
<evidence type="ECO:0000259" key="5">
    <source>
        <dbReference type="PROSITE" id="PS51504"/>
    </source>
</evidence>